<dbReference type="EMBL" id="JBHUHX010000010">
    <property type="protein sequence ID" value="MFD2111223.1"/>
    <property type="molecule type" value="Genomic_DNA"/>
</dbReference>
<evidence type="ECO:0000256" key="6">
    <source>
        <dbReference type="ARBA" id="ARBA00023284"/>
    </source>
</evidence>
<dbReference type="InterPro" id="IPR050824">
    <property type="entry name" value="Thiol_disulfide_DsbA"/>
</dbReference>
<dbReference type="CDD" id="cd03019">
    <property type="entry name" value="DsbA_DsbA"/>
    <property type="match status" value="1"/>
</dbReference>
<dbReference type="SUPFAM" id="SSF52833">
    <property type="entry name" value="Thioredoxin-like"/>
    <property type="match status" value="1"/>
</dbReference>
<dbReference type="InterPro" id="IPR036249">
    <property type="entry name" value="Thioredoxin-like_sf"/>
</dbReference>
<feature type="signal peptide" evidence="8">
    <location>
        <begin position="1"/>
        <end position="25"/>
    </location>
</feature>
<evidence type="ECO:0000256" key="7">
    <source>
        <dbReference type="PIRNR" id="PIRNR001488"/>
    </source>
</evidence>
<comment type="caution">
    <text evidence="10">The sequence shown here is derived from an EMBL/GenBank/DDBJ whole genome shotgun (WGS) entry which is preliminary data.</text>
</comment>
<dbReference type="InterPro" id="IPR013766">
    <property type="entry name" value="Thioredoxin_domain"/>
</dbReference>
<sequence>MTLSRRQFNQLLIASLGYYALPVAAAEPAEGQDWRKITPPYPSDTPGKIEVLEFFSYGCPHCSHLNPLITPWAEELPEDIAFRQVPVSFGRAAWSNLSRLFYTLKDLGRLEQLHQAVFDAMHKQRLKLYKEDEMLQWLKGEGVDTGAFMNVFNSFDVQTQVGRADYLAGRFRIDAVPTLTVGGEFVVLGRNAKSLKDILAIADGLITRVRAQAKG</sequence>
<dbReference type="InterPro" id="IPR001853">
    <property type="entry name" value="DSBA-like_thioredoxin_dom"/>
</dbReference>
<protein>
    <recommendedName>
        <fullName evidence="7">Thiol:disulfide interchange protein</fullName>
    </recommendedName>
</protein>
<comment type="subcellular location">
    <subcellularLocation>
        <location evidence="1 7">Periplasm</location>
    </subcellularLocation>
</comment>
<evidence type="ECO:0000259" key="9">
    <source>
        <dbReference type="PROSITE" id="PS51352"/>
    </source>
</evidence>
<dbReference type="InterPro" id="IPR017937">
    <property type="entry name" value="Thioredoxin_CS"/>
</dbReference>
<organism evidence="10 11">
    <name type="scientific">Thiorhodococcus fuscus</name>
    <dbReference type="NCBI Taxonomy" id="527200"/>
    <lineage>
        <taxon>Bacteria</taxon>
        <taxon>Pseudomonadati</taxon>
        <taxon>Pseudomonadota</taxon>
        <taxon>Gammaproteobacteria</taxon>
        <taxon>Chromatiales</taxon>
        <taxon>Chromatiaceae</taxon>
        <taxon>Thiorhodococcus</taxon>
    </lineage>
</organism>
<evidence type="ECO:0000313" key="11">
    <source>
        <dbReference type="Proteomes" id="UP001597337"/>
    </source>
</evidence>
<dbReference type="RefSeq" id="WP_386024181.1">
    <property type="nucleotide sequence ID" value="NZ_JBHUHX010000010.1"/>
</dbReference>
<dbReference type="PROSITE" id="PS00194">
    <property type="entry name" value="THIOREDOXIN_1"/>
    <property type="match status" value="1"/>
</dbReference>
<evidence type="ECO:0000256" key="5">
    <source>
        <dbReference type="ARBA" id="ARBA00023157"/>
    </source>
</evidence>
<keyword evidence="3 8" id="KW-0732">Signal</keyword>
<reference evidence="11" key="1">
    <citation type="journal article" date="2019" name="Int. J. Syst. Evol. Microbiol.">
        <title>The Global Catalogue of Microorganisms (GCM) 10K type strain sequencing project: providing services to taxonomists for standard genome sequencing and annotation.</title>
        <authorList>
            <consortium name="The Broad Institute Genomics Platform"/>
            <consortium name="The Broad Institute Genome Sequencing Center for Infectious Disease"/>
            <person name="Wu L."/>
            <person name="Ma J."/>
        </authorList>
    </citation>
    <scope>NUCLEOTIDE SEQUENCE [LARGE SCALE GENOMIC DNA]</scope>
    <source>
        <strain evidence="11">KACC 12597</strain>
    </source>
</reference>
<dbReference type="Pfam" id="PF01323">
    <property type="entry name" value="DSBA"/>
    <property type="match status" value="1"/>
</dbReference>
<gene>
    <name evidence="10" type="ORF">ACFSJC_05130</name>
</gene>
<proteinExistence type="inferred from homology"/>
<keyword evidence="11" id="KW-1185">Reference proteome</keyword>
<dbReference type="Gene3D" id="3.40.30.10">
    <property type="entry name" value="Glutaredoxin"/>
    <property type="match status" value="1"/>
</dbReference>
<name>A0ABW4Y8Y9_9GAMM</name>
<evidence type="ECO:0000256" key="3">
    <source>
        <dbReference type="ARBA" id="ARBA00022729"/>
    </source>
</evidence>
<evidence type="ECO:0000256" key="8">
    <source>
        <dbReference type="SAM" id="SignalP"/>
    </source>
</evidence>
<keyword evidence="6" id="KW-0676">Redox-active center</keyword>
<evidence type="ECO:0000256" key="2">
    <source>
        <dbReference type="ARBA" id="ARBA00005791"/>
    </source>
</evidence>
<dbReference type="PANTHER" id="PTHR35891">
    <property type="entry name" value="THIOL:DISULFIDE INTERCHANGE PROTEIN DSBA"/>
    <property type="match status" value="1"/>
</dbReference>
<dbReference type="PIRSF" id="PIRSF001488">
    <property type="entry name" value="Tdi_protein"/>
    <property type="match status" value="1"/>
</dbReference>
<evidence type="ECO:0000256" key="4">
    <source>
        <dbReference type="ARBA" id="ARBA00022764"/>
    </source>
</evidence>
<accession>A0ABW4Y8Y9</accession>
<feature type="chain" id="PRO_5047305665" description="Thiol:disulfide interchange protein" evidence="8">
    <location>
        <begin position="26"/>
        <end position="215"/>
    </location>
</feature>
<dbReference type="PROSITE" id="PS51352">
    <property type="entry name" value="THIOREDOXIN_2"/>
    <property type="match status" value="1"/>
</dbReference>
<keyword evidence="4 7" id="KW-0574">Periplasm</keyword>
<dbReference type="InterPro" id="IPR023205">
    <property type="entry name" value="DsbA/DsbL"/>
</dbReference>
<comment type="similarity">
    <text evidence="2">Belongs to the thioredoxin family. DsbA subfamily.</text>
</comment>
<dbReference type="PANTHER" id="PTHR35891:SF3">
    <property type="entry name" value="THIOL:DISULFIDE INTERCHANGE PROTEIN DSBL"/>
    <property type="match status" value="1"/>
</dbReference>
<feature type="domain" description="Thioredoxin" evidence="9">
    <location>
        <begin position="14"/>
        <end position="169"/>
    </location>
</feature>
<keyword evidence="5 7" id="KW-1015">Disulfide bond</keyword>
<dbReference type="Proteomes" id="UP001597337">
    <property type="component" value="Unassembled WGS sequence"/>
</dbReference>
<evidence type="ECO:0000256" key="1">
    <source>
        <dbReference type="ARBA" id="ARBA00004418"/>
    </source>
</evidence>
<evidence type="ECO:0000313" key="10">
    <source>
        <dbReference type="EMBL" id="MFD2111223.1"/>
    </source>
</evidence>